<reference evidence="1 2" key="1">
    <citation type="journal article" date="2013" name="Int. J. Syst. Evol. Microbiol.">
        <title>Kordia antarctica sp. nov., isolated from Antarctic seawater.</title>
        <authorList>
            <person name="Baek K."/>
            <person name="Choi A."/>
            <person name="Kang I."/>
            <person name="Lee K."/>
            <person name="Cho J.C."/>
        </authorList>
    </citation>
    <scope>NUCLEOTIDE SEQUENCE [LARGE SCALE GENOMIC DNA]</scope>
    <source>
        <strain evidence="1 2">IMCC3317</strain>
    </source>
</reference>
<protein>
    <submittedName>
        <fullName evidence="1">Uncharacterized protein</fullName>
    </submittedName>
</protein>
<keyword evidence="2" id="KW-1185">Reference proteome</keyword>
<dbReference type="Proteomes" id="UP000464657">
    <property type="component" value="Chromosome"/>
</dbReference>
<dbReference type="RefSeq" id="WP_160128740.1">
    <property type="nucleotide sequence ID" value="NZ_CP019288.1"/>
</dbReference>
<name>A0A7L4ZII1_9FLAO</name>
<dbReference type="AlphaFoldDB" id="A0A7L4ZII1"/>
<dbReference type="KEGG" id="kan:IMCC3317_13590"/>
<evidence type="ECO:0000313" key="2">
    <source>
        <dbReference type="Proteomes" id="UP000464657"/>
    </source>
</evidence>
<evidence type="ECO:0000313" key="1">
    <source>
        <dbReference type="EMBL" id="QHI36006.1"/>
    </source>
</evidence>
<dbReference type="EMBL" id="CP019288">
    <property type="protein sequence ID" value="QHI36006.1"/>
    <property type="molecule type" value="Genomic_DNA"/>
</dbReference>
<proteinExistence type="predicted"/>
<dbReference type="OrthoDB" id="1453584at2"/>
<gene>
    <name evidence="1" type="ORF">IMCC3317_13590</name>
</gene>
<organism evidence="1 2">
    <name type="scientific">Kordia antarctica</name>
    <dbReference type="NCBI Taxonomy" id="1218801"/>
    <lineage>
        <taxon>Bacteria</taxon>
        <taxon>Pseudomonadati</taxon>
        <taxon>Bacteroidota</taxon>
        <taxon>Flavobacteriia</taxon>
        <taxon>Flavobacteriales</taxon>
        <taxon>Flavobacteriaceae</taxon>
        <taxon>Kordia</taxon>
    </lineage>
</organism>
<accession>A0A7L4ZII1</accession>
<sequence length="52" mass="5752">MKKNQIKKLQLTKIDIAKITDMFTSEIKGGTDPVSPPMSEAPDRNGVCYAIK</sequence>